<dbReference type="InterPro" id="IPR015422">
    <property type="entry name" value="PyrdxlP-dep_Trfase_small"/>
</dbReference>
<name>A0A835I0C2_9MAGN</name>
<keyword evidence="4" id="KW-0808">Transferase</keyword>
<evidence type="ECO:0000256" key="2">
    <source>
        <dbReference type="ARBA" id="ARBA00007441"/>
    </source>
</evidence>
<dbReference type="InterPro" id="IPR050596">
    <property type="entry name" value="AspAT/PAT-like"/>
</dbReference>
<dbReference type="AlphaFoldDB" id="A0A835I0C2"/>
<accession>A0A835I0C2</accession>
<comment type="caution">
    <text evidence="8">The sequence shown here is derived from an EMBL/GenBank/DDBJ whole genome shotgun (WGS) entry which is preliminary data.</text>
</comment>
<keyword evidence="6" id="KW-0472">Membrane</keyword>
<reference evidence="8 9" key="1">
    <citation type="submission" date="2020-10" db="EMBL/GenBank/DDBJ databases">
        <title>The Coptis chinensis genome and diversification of protoberbering-type alkaloids.</title>
        <authorList>
            <person name="Wang B."/>
            <person name="Shu S."/>
            <person name="Song C."/>
            <person name="Liu Y."/>
        </authorList>
    </citation>
    <scope>NUCLEOTIDE SEQUENCE [LARGE SCALE GENOMIC DNA]</scope>
    <source>
        <strain evidence="8">HL-2020</strain>
        <tissue evidence="8">Leaf</tissue>
    </source>
</reference>
<protein>
    <recommendedName>
        <fullName evidence="7">Aminotransferase class I/classII large domain-containing protein</fullName>
    </recommendedName>
</protein>
<dbReference type="SUPFAM" id="SSF53383">
    <property type="entry name" value="PLP-dependent transferases"/>
    <property type="match status" value="1"/>
</dbReference>
<gene>
    <name evidence="8" type="ORF">IFM89_007565</name>
</gene>
<dbReference type="Gene3D" id="3.40.640.10">
    <property type="entry name" value="Type I PLP-dependent aspartate aminotransferase-like (Major domain)"/>
    <property type="match status" value="2"/>
</dbReference>
<dbReference type="Gene3D" id="3.90.1150.10">
    <property type="entry name" value="Aspartate Aminotransferase, domain 1"/>
    <property type="match status" value="1"/>
</dbReference>
<keyword evidence="6" id="KW-1133">Transmembrane helix</keyword>
<feature type="domain" description="Aminotransferase class I/classII large" evidence="7">
    <location>
        <begin position="46"/>
        <end position="120"/>
    </location>
</feature>
<keyword evidence="6" id="KW-0812">Transmembrane</keyword>
<dbReference type="Pfam" id="PF00155">
    <property type="entry name" value="Aminotran_1_2"/>
    <property type="match status" value="2"/>
</dbReference>
<evidence type="ECO:0000256" key="4">
    <source>
        <dbReference type="ARBA" id="ARBA00022679"/>
    </source>
</evidence>
<evidence type="ECO:0000313" key="9">
    <source>
        <dbReference type="Proteomes" id="UP000631114"/>
    </source>
</evidence>
<dbReference type="GO" id="GO:0006520">
    <property type="term" value="P:amino acid metabolic process"/>
    <property type="evidence" value="ECO:0007669"/>
    <property type="project" value="InterPro"/>
</dbReference>
<dbReference type="GO" id="GO:0030170">
    <property type="term" value="F:pyridoxal phosphate binding"/>
    <property type="evidence" value="ECO:0007669"/>
    <property type="project" value="InterPro"/>
</dbReference>
<dbReference type="InterPro" id="IPR004839">
    <property type="entry name" value="Aminotransferase_I/II_large"/>
</dbReference>
<evidence type="ECO:0000259" key="7">
    <source>
        <dbReference type="Pfam" id="PF00155"/>
    </source>
</evidence>
<dbReference type="Proteomes" id="UP000631114">
    <property type="component" value="Unassembled WGS sequence"/>
</dbReference>
<keyword evidence="5" id="KW-0663">Pyridoxal phosphate</keyword>
<dbReference type="PANTHER" id="PTHR46383">
    <property type="entry name" value="ASPARTATE AMINOTRANSFERASE"/>
    <property type="match status" value="1"/>
</dbReference>
<sequence length="252" mass="27431">MATQWVYVAKGGIRGLKFVAITDQAIALVQAGVLVICLAAGEPDFDTPSVIVEAGINAIREGHTRYTPNDGDEVIIPDPFYVSCPEMARMADANPVIVETSLNNNFLLDPKVLESKLNEKSRAFAMTGWRLGYLASPTHFVQACGKIQSQATLGASSISQKARVAALGLGYAGGETVGFGRIVLNAYGPLQLRFHVYYRCWFDICFDMYGLVGMMFLSSFNSFCISLVLLTLESSIGQFASRVTHRVLGLRD</sequence>
<evidence type="ECO:0000256" key="5">
    <source>
        <dbReference type="ARBA" id="ARBA00022898"/>
    </source>
</evidence>
<keyword evidence="3" id="KW-0032">Aminotransferase</keyword>
<keyword evidence="9" id="KW-1185">Reference proteome</keyword>
<dbReference type="EMBL" id="JADFTS010000004">
    <property type="protein sequence ID" value="KAF9608179.1"/>
    <property type="molecule type" value="Genomic_DNA"/>
</dbReference>
<dbReference type="InterPro" id="IPR015424">
    <property type="entry name" value="PyrdxlP-dep_Trfase"/>
</dbReference>
<comment type="cofactor">
    <cofactor evidence="1">
        <name>pyridoxal 5'-phosphate</name>
        <dbReference type="ChEBI" id="CHEBI:597326"/>
    </cofactor>
</comment>
<organism evidence="8 9">
    <name type="scientific">Coptis chinensis</name>
    <dbReference type="NCBI Taxonomy" id="261450"/>
    <lineage>
        <taxon>Eukaryota</taxon>
        <taxon>Viridiplantae</taxon>
        <taxon>Streptophyta</taxon>
        <taxon>Embryophyta</taxon>
        <taxon>Tracheophyta</taxon>
        <taxon>Spermatophyta</taxon>
        <taxon>Magnoliopsida</taxon>
        <taxon>Ranunculales</taxon>
        <taxon>Ranunculaceae</taxon>
        <taxon>Coptidoideae</taxon>
        <taxon>Coptis</taxon>
    </lineage>
</organism>
<evidence type="ECO:0000256" key="3">
    <source>
        <dbReference type="ARBA" id="ARBA00022576"/>
    </source>
</evidence>
<feature type="domain" description="Aminotransferase class I/classII large" evidence="7">
    <location>
        <begin position="121"/>
        <end position="167"/>
    </location>
</feature>
<comment type="similarity">
    <text evidence="2">Belongs to the class-I pyridoxal-phosphate-dependent aminotransferase family.</text>
</comment>
<evidence type="ECO:0000256" key="1">
    <source>
        <dbReference type="ARBA" id="ARBA00001933"/>
    </source>
</evidence>
<dbReference type="PANTHER" id="PTHR46383:SF1">
    <property type="entry name" value="ASPARTATE AMINOTRANSFERASE"/>
    <property type="match status" value="1"/>
</dbReference>
<dbReference type="InterPro" id="IPR015421">
    <property type="entry name" value="PyrdxlP-dep_Trfase_major"/>
</dbReference>
<proteinExistence type="inferred from homology"/>
<evidence type="ECO:0000313" key="8">
    <source>
        <dbReference type="EMBL" id="KAF9608179.1"/>
    </source>
</evidence>
<evidence type="ECO:0000256" key="6">
    <source>
        <dbReference type="SAM" id="Phobius"/>
    </source>
</evidence>
<dbReference type="GO" id="GO:0008483">
    <property type="term" value="F:transaminase activity"/>
    <property type="evidence" value="ECO:0007669"/>
    <property type="project" value="UniProtKB-KW"/>
</dbReference>
<dbReference type="OrthoDB" id="1689938at2759"/>
<feature type="transmembrane region" description="Helical" evidence="6">
    <location>
        <begin position="208"/>
        <end position="232"/>
    </location>
</feature>